<dbReference type="SUPFAM" id="SSF51735">
    <property type="entry name" value="NAD(P)-binding Rossmann-fold domains"/>
    <property type="match status" value="1"/>
</dbReference>
<dbReference type="InterPro" id="IPR036291">
    <property type="entry name" value="NAD(P)-bd_dom_sf"/>
</dbReference>
<name>A0AAN6X1X7_9PEZI</name>
<reference evidence="2" key="1">
    <citation type="journal article" date="2023" name="Mol. Phylogenet. Evol.">
        <title>Genome-scale phylogeny and comparative genomics of the fungal order Sordariales.</title>
        <authorList>
            <person name="Hensen N."/>
            <person name="Bonometti L."/>
            <person name="Westerberg I."/>
            <person name="Brannstrom I.O."/>
            <person name="Guillou S."/>
            <person name="Cros-Aarteil S."/>
            <person name="Calhoun S."/>
            <person name="Haridas S."/>
            <person name="Kuo A."/>
            <person name="Mondo S."/>
            <person name="Pangilinan J."/>
            <person name="Riley R."/>
            <person name="LaButti K."/>
            <person name="Andreopoulos B."/>
            <person name="Lipzen A."/>
            <person name="Chen C."/>
            <person name="Yan M."/>
            <person name="Daum C."/>
            <person name="Ng V."/>
            <person name="Clum A."/>
            <person name="Steindorff A."/>
            <person name="Ohm R.A."/>
            <person name="Martin F."/>
            <person name="Silar P."/>
            <person name="Natvig D.O."/>
            <person name="Lalanne C."/>
            <person name="Gautier V."/>
            <person name="Ament-Velasquez S.L."/>
            <person name="Kruys A."/>
            <person name="Hutchinson M.I."/>
            <person name="Powell A.J."/>
            <person name="Barry K."/>
            <person name="Miller A.N."/>
            <person name="Grigoriev I.V."/>
            <person name="Debuchy R."/>
            <person name="Gladieux P."/>
            <person name="Hiltunen Thoren M."/>
            <person name="Johannesson H."/>
        </authorList>
    </citation>
    <scope>NUCLEOTIDE SEQUENCE</scope>
    <source>
        <strain evidence="2">PSN309</strain>
    </source>
</reference>
<proteinExistence type="predicted"/>
<feature type="domain" description="NmrA-like" evidence="1">
    <location>
        <begin position="2"/>
        <end position="261"/>
    </location>
</feature>
<comment type="caution">
    <text evidence="2">The sequence shown here is derived from an EMBL/GenBank/DDBJ whole genome shotgun (WGS) entry which is preliminary data.</text>
</comment>
<dbReference type="EMBL" id="MU864355">
    <property type="protein sequence ID" value="KAK4192344.1"/>
    <property type="molecule type" value="Genomic_DNA"/>
</dbReference>
<keyword evidence="3" id="KW-1185">Reference proteome</keyword>
<organism evidence="2 3">
    <name type="scientific">Podospora australis</name>
    <dbReference type="NCBI Taxonomy" id="1536484"/>
    <lineage>
        <taxon>Eukaryota</taxon>
        <taxon>Fungi</taxon>
        <taxon>Dikarya</taxon>
        <taxon>Ascomycota</taxon>
        <taxon>Pezizomycotina</taxon>
        <taxon>Sordariomycetes</taxon>
        <taxon>Sordariomycetidae</taxon>
        <taxon>Sordariales</taxon>
        <taxon>Podosporaceae</taxon>
        <taxon>Podospora</taxon>
    </lineage>
</organism>
<accession>A0AAN6X1X7</accession>
<dbReference type="InterPro" id="IPR008030">
    <property type="entry name" value="NmrA-like"/>
</dbReference>
<dbReference type="Gene3D" id="3.90.25.10">
    <property type="entry name" value="UDP-galactose 4-epimerase, domain 1"/>
    <property type="match status" value="1"/>
</dbReference>
<dbReference type="PANTHER" id="PTHR47129">
    <property type="entry name" value="QUINONE OXIDOREDUCTASE 2"/>
    <property type="match status" value="1"/>
</dbReference>
<evidence type="ECO:0000313" key="3">
    <source>
        <dbReference type="Proteomes" id="UP001302126"/>
    </source>
</evidence>
<evidence type="ECO:0000313" key="2">
    <source>
        <dbReference type="EMBL" id="KAK4192344.1"/>
    </source>
</evidence>
<dbReference type="Gene3D" id="3.40.50.720">
    <property type="entry name" value="NAD(P)-binding Rossmann-like Domain"/>
    <property type="match status" value="1"/>
</dbReference>
<reference evidence="2" key="2">
    <citation type="submission" date="2023-05" db="EMBL/GenBank/DDBJ databases">
        <authorList>
            <consortium name="Lawrence Berkeley National Laboratory"/>
            <person name="Steindorff A."/>
            <person name="Hensen N."/>
            <person name="Bonometti L."/>
            <person name="Westerberg I."/>
            <person name="Brannstrom I.O."/>
            <person name="Guillou S."/>
            <person name="Cros-Aarteil S."/>
            <person name="Calhoun S."/>
            <person name="Haridas S."/>
            <person name="Kuo A."/>
            <person name="Mondo S."/>
            <person name="Pangilinan J."/>
            <person name="Riley R."/>
            <person name="Labutti K."/>
            <person name="Andreopoulos B."/>
            <person name="Lipzen A."/>
            <person name="Chen C."/>
            <person name="Yanf M."/>
            <person name="Daum C."/>
            <person name="Ng V."/>
            <person name="Clum A."/>
            <person name="Ohm R."/>
            <person name="Martin F."/>
            <person name="Silar P."/>
            <person name="Natvig D."/>
            <person name="Lalanne C."/>
            <person name="Gautier V."/>
            <person name="Ament-Velasquez S.L."/>
            <person name="Kruys A."/>
            <person name="Hutchinson M.I."/>
            <person name="Powell A.J."/>
            <person name="Barry K."/>
            <person name="Miller A.N."/>
            <person name="Grigoriev I.V."/>
            <person name="Debuchy R."/>
            <person name="Gladieux P."/>
            <person name="Thoren M.H."/>
            <person name="Johannesson H."/>
        </authorList>
    </citation>
    <scope>NUCLEOTIDE SEQUENCE</scope>
    <source>
        <strain evidence="2">PSN309</strain>
    </source>
</reference>
<dbReference type="AlphaFoldDB" id="A0AAN6X1X7"/>
<dbReference type="PANTHER" id="PTHR47129:SF1">
    <property type="entry name" value="NMRA-LIKE DOMAIN-CONTAINING PROTEIN"/>
    <property type="match status" value="1"/>
</dbReference>
<dbReference type="InterPro" id="IPR052718">
    <property type="entry name" value="NmrA-type_oxidoreductase"/>
</dbReference>
<dbReference type="Proteomes" id="UP001302126">
    <property type="component" value="Unassembled WGS sequence"/>
</dbReference>
<protein>
    <recommendedName>
        <fullName evidence="1">NmrA-like domain-containing protein</fullName>
    </recommendedName>
</protein>
<sequence>MKTIGIFPASGGLGTSTYQHLLKLVPDDKLVLISRHPDKVAEKYVQAGVQTRQASYETDPSDLERAFSGVDVLFLISYPSHVKDYRIKVQLPAVDAARRAGVQHIFYSSLAFAGPRESTSSLAEVMQAHLATESYLKSLAEASASKKFTYTSIREGIYSESTPIYTSFFDVQNPDSSTNSTNEILIPHDGKGAGVAWVKRDELGEASAKLIAEYASGPEEGFKHTNKVVLLTGNKEWTLEDSVKLLGEVSGKKDLKIRQISVDEWVQLPQIKKYFPNETDARTWSTAWEAIRQGATAPVTKDLEEILGRKPEEFDVTLKSSVAS</sequence>
<dbReference type="Pfam" id="PF05368">
    <property type="entry name" value="NmrA"/>
    <property type="match status" value="1"/>
</dbReference>
<gene>
    <name evidence="2" type="ORF">QBC35DRAFT_247460</name>
</gene>
<evidence type="ECO:0000259" key="1">
    <source>
        <dbReference type="Pfam" id="PF05368"/>
    </source>
</evidence>